<evidence type="ECO:0000256" key="2">
    <source>
        <dbReference type="SAM" id="MobiDB-lite"/>
    </source>
</evidence>
<feature type="region of interest" description="Disordered" evidence="2">
    <location>
        <begin position="301"/>
        <end position="348"/>
    </location>
</feature>
<dbReference type="Proteomes" id="UP000016935">
    <property type="component" value="Unassembled WGS sequence"/>
</dbReference>
<dbReference type="PANTHER" id="PTHR37543:SF1">
    <property type="entry name" value="CCCH ZINC FINGER DNA BINDING PROTEIN (AFU_ORTHOLOGUE AFUA_5G12760)"/>
    <property type="match status" value="1"/>
</dbReference>
<dbReference type="PROSITE" id="PS50103">
    <property type="entry name" value="ZF_C3H1"/>
    <property type="match status" value="1"/>
</dbReference>
<dbReference type="GO" id="GO:0008270">
    <property type="term" value="F:zinc ion binding"/>
    <property type="evidence" value="ECO:0007669"/>
    <property type="project" value="UniProtKB-KW"/>
</dbReference>
<protein>
    <recommendedName>
        <fullName evidence="3">C3H1-type domain-containing protein</fullName>
    </recommendedName>
</protein>
<keyword evidence="1" id="KW-0863">Zinc-finger</keyword>
<dbReference type="InterPro" id="IPR057683">
    <property type="entry name" value="DUF7923"/>
</dbReference>
<dbReference type="Gene3D" id="4.10.1000.10">
    <property type="entry name" value="Zinc finger, CCCH-type"/>
    <property type="match status" value="1"/>
</dbReference>
<dbReference type="PANTHER" id="PTHR37543">
    <property type="entry name" value="CCCH ZINC FINGER DNA BINDING PROTEIN (AFU_ORTHOLOGUE AFUA_5G12760)"/>
    <property type="match status" value="1"/>
</dbReference>
<dbReference type="RefSeq" id="XP_008020992.1">
    <property type="nucleotide sequence ID" value="XM_008022801.1"/>
</dbReference>
<dbReference type="Pfam" id="PF25542">
    <property type="entry name" value="zf-CCCH_12"/>
    <property type="match status" value="1"/>
</dbReference>
<dbReference type="eggNOG" id="ENOG502SJHR">
    <property type="taxonomic scope" value="Eukaryota"/>
</dbReference>
<name>R0J5J6_EXST2</name>
<dbReference type="Pfam" id="PF00642">
    <property type="entry name" value="zf-CCCH"/>
    <property type="match status" value="1"/>
</dbReference>
<dbReference type="OrthoDB" id="2270193at2759"/>
<keyword evidence="5" id="KW-1185">Reference proteome</keyword>
<feature type="compositionally biased region" description="Low complexity" evidence="2">
    <location>
        <begin position="258"/>
        <end position="281"/>
    </location>
</feature>
<keyword evidence="1" id="KW-0479">Metal-binding</keyword>
<dbReference type="InterPro" id="IPR057654">
    <property type="entry name" value="Znf-CCCH_tandem"/>
</dbReference>
<dbReference type="STRING" id="671987.R0J5J6"/>
<feature type="region of interest" description="Disordered" evidence="2">
    <location>
        <begin position="258"/>
        <end position="286"/>
    </location>
</feature>
<organism evidence="4 5">
    <name type="scientific">Exserohilum turcicum (strain 28A)</name>
    <name type="common">Northern leaf blight fungus</name>
    <name type="synonym">Setosphaeria turcica</name>
    <dbReference type="NCBI Taxonomy" id="671987"/>
    <lineage>
        <taxon>Eukaryota</taxon>
        <taxon>Fungi</taxon>
        <taxon>Dikarya</taxon>
        <taxon>Ascomycota</taxon>
        <taxon>Pezizomycotina</taxon>
        <taxon>Dothideomycetes</taxon>
        <taxon>Pleosporomycetidae</taxon>
        <taxon>Pleosporales</taxon>
        <taxon>Pleosporineae</taxon>
        <taxon>Pleosporaceae</taxon>
        <taxon>Exserohilum</taxon>
    </lineage>
</organism>
<dbReference type="Pfam" id="PF25540">
    <property type="entry name" value="DUF7923"/>
    <property type="match status" value="1"/>
</dbReference>
<evidence type="ECO:0000256" key="1">
    <source>
        <dbReference type="PROSITE-ProRule" id="PRU00723"/>
    </source>
</evidence>
<dbReference type="HOGENOM" id="CLU_031811_5_1_1"/>
<proteinExistence type="predicted"/>
<accession>R0J5J6</accession>
<keyword evidence="1" id="KW-0862">Zinc</keyword>
<dbReference type="Pfam" id="PF25543">
    <property type="entry name" value="zf-CCCH_tandem"/>
    <property type="match status" value="1"/>
</dbReference>
<feature type="zinc finger region" description="C3H1-type" evidence="1">
    <location>
        <begin position="348"/>
        <end position="375"/>
    </location>
</feature>
<dbReference type="InterPro" id="IPR000571">
    <property type="entry name" value="Znf_CCCH"/>
</dbReference>
<gene>
    <name evidence="4" type="ORF">SETTUDRAFT_178351</name>
</gene>
<feature type="domain" description="C3H1-type" evidence="3">
    <location>
        <begin position="348"/>
        <end position="375"/>
    </location>
</feature>
<dbReference type="SMART" id="SM00356">
    <property type="entry name" value="ZnF_C3H1"/>
    <property type="match status" value="2"/>
</dbReference>
<evidence type="ECO:0000313" key="5">
    <source>
        <dbReference type="Proteomes" id="UP000016935"/>
    </source>
</evidence>
<sequence length="589" mass="65321">MLADGDIGSLASHLEQFKLDDERRQSDLANLIKEHGQLIHEYKVLKQAYDKESASPFAGSSTGAKTTLRDPYVLMLVDGNDYIFNDEFISEKEEGGMRAARKLNDAVEEYLRQNVPQTSSARVIVRIYANLTNLSLQLGKMKLTGLEKRSIASFTAAFTRALSLFDFVDTLDDEGTKFKIREHFKMAADDAACSHILYAACSDKAYMSQLVPYTGALDKITLVQGAGWDPEFYQFNLKVTQFPTVFRLLGLPVTASATSSKPAATSSKPAASASPKPKAPAQQPLLTEKLLNIRKESWRRNESTSVTDSAFGDSSPVESTDYAEPESVRWDNDPSYTPPPQSVQWDTTKDQVPCKYKKKGFCHFGKKCQFSHGPCSSNGSVNGSNILYSPETKSLSGSPLPVDDTEIITKTAAMDRTNVSAYLPQESMPGFIPLNRSLQRLDVYVRPPTASEWKAYNTRYQRQKICNAFHVQGNCTTFACAFDHSDLEPEAKHVLLYIVKRNPCSKKGDCRKENCDHGHLCQKDGCTGPNGGKGAKACRFRAALHYPAEQCQLSTWVPAQTGQEEHSAMDMGAGEMVDRLLDDDQDLLW</sequence>
<reference evidence="4 5" key="1">
    <citation type="journal article" date="2012" name="PLoS Pathog.">
        <title>Diverse lifestyles and strategies of plant pathogenesis encoded in the genomes of eighteen Dothideomycetes fungi.</title>
        <authorList>
            <person name="Ohm R.A."/>
            <person name="Feau N."/>
            <person name="Henrissat B."/>
            <person name="Schoch C.L."/>
            <person name="Horwitz B.A."/>
            <person name="Barry K.W."/>
            <person name="Condon B.J."/>
            <person name="Copeland A.C."/>
            <person name="Dhillon B."/>
            <person name="Glaser F."/>
            <person name="Hesse C.N."/>
            <person name="Kosti I."/>
            <person name="LaButti K."/>
            <person name="Lindquist E.A."/>
            <person name="Lucas S."/>
            <person name="Salamov A.A."/>
            <person name="Bradshaw R.E."/>
            <person name="Ciuffetti L."/>
            <person name="Hamelin R.C."/>
            <person name="Kema G.H.J."/>
            <person name="Lawrence C."/>
            <person name="Scott J.A."/>
            <person name="Spatafora J.W."/>
            <person name="Turgeon B.G."/>
            <person name="de Wit P.J.G.M."/>
            <person name="Zhong S."/>
            <person name="Goodwin S.B."/>
            <person name="Grigoriev I.V."/>
        </authorList>
    </citation>
    <scope>NUCLEOTIDE SEQUENCE [LARGE SCALE GENOMIC DNA]</scope>
    <source>
        <strain evidence="5">28A</strain>
    </source>
</reference>
<reference evidence="4 5" key="2">
    <citation type="journal article" date="2013" name="PLoS Genet.">
        <title>Comparative genome structure, secondary metabolite, and effector coding capacity across Cochliobolus pathogens.</title>
        <authorList>
            <person name="Condon B.J."/>
            <person name="Leng Y."/>
            <person name="Wu D."/>
            <person name="Bushley K.E."/>
            <person name="Ohm R.A."/>
            <person name="Otillar R."/>
            <person name="Martin J."/>
            <person name="Schackwitz W."/>
            <person name="Grimwood J."/>
            <person name="MohdZainudin N."/>
            <person name="Xue C."/>
            <person name="Wang R."/>
            <person name="Manning V.A."/>
            <person name="Dhillon B."/>
            <person name="Tu Z.J."/>
            <person name="Steffenson B.J."/>
            <person name="Salamov A."/>
            <person name="Sun H."/>
            <person name="Lowry S."/>
            <person name="LaButti K."/>
            <person name="Han J."/>
            <person name="Copeland A."/>
            <person name="Lindquist E."/>
            <person name="Barry K."/>
            <person name="Schmutz J."/>
            <person name="Baker S.E."/>
            <person name="Ciuffetti L.M."/>
            <person name="Grigoriev I.V."/>
            <person name="Zhong S."/>
            <person name="Turgeon B.G."/>
        </authorList>
    </citation>
    <scope>NUCLEOTIDE SEQUENCE [LARGE SCALE GENOMIC DNA]</scope>
    <source>
        <strain evidence="5">28A</strain>
    </source>
</reference>
<dbReference type="AlphaFoldDB" id="R0J5J6"/>
<dbReference type="GeneID" id="19401606"/>
<evidence type="ECO:0000313" key="4">
    <source>
        <dbReference type="EMBL" id="EOA92016.1"/>
    </source>
</evidence>
<evidence type="ECO:0000259" key="3">
    <source>
        <dbReference type="PROSITE" id="PS50103"/>
    </source>
</evidence>
<dbReference type="EMBL" id="KB908481">
    <property type="protein sequence ID" value="EOA92016.1"/>
    <property type="molecule type" value="Genomic_DNA"/>
</dbReference>